<evidence type="ECO:0000313" key="2">
    <source>
        <dbReference type="Proteomes" id="UP001303046"/>
    </source>
</evidence>
<dbReference type="Proteomes" id="UP001303046">
    <property type="component" value="Unassembled WGS sequence"/>
</dbReference>
<accession>A0ABR1EJZ6</accession>
<comment type="caution">
    <text evidence="1">The sequence shown here is derived from an EMBL/GenBank/DDBJ whole genome shotgun (WGS) entry which is preliminary data.</text>
</comment>
<keyword evidence="2" id="KW-1185">Reference proteome</keyword>
<gene>
    <name evidence="1" type="primary">Necator_chrX.g23794</name>
    <name evidence="1" type="ORF">RB195_023630</name>
</gene>
<sequence length="131" mass="14998">MDRRFAVSENEALMLPVDFSFPVEFESYIQAKEEFSKCENRMACICKNLKAPGGYKSPLDSIRNLRKEITNVLPIKTSFREIKLARRIATSDGYIADVPRRPGLIEQRDYAKVGDSKKINFCLPFITDDLS</sequence>
<organism evidence="1 2">
    <name type="scientific">Necator americanus</name>
    <name type="common">Human hookworm</name>
    <dbReference type="NCBI Taxonomy" id="51031"/>
    <lineage>
        <taxon>Eukaryota</taxon>
        <taxon>Metazoa</taxon>
        <taxon>Ecdysozoa</taxon>
        <taxon>Nematoda</taxon>
        <taxon>Chromadorea</taxon>
        <taxon>Rhabditida</taxon>
        <taxon>Rhabditina</taxon>
        <taxon>Rhabditomorpha</taxon>
        <taxon>Strongyloidea</taxon>
        <taxon>Ancylostomatidae</taxon>
        <taxon>Bunostominae</taxon>
        <taxon>Necator</taxon>
    </lineage>
</organism>
<proteinExistence type="predicted"/>
<evidence type="ECO:0000313" key="1">
    <source>
        <dbReference type="EMBL" id="KAK6762994.1"/>
    </source>
</evidence>
<dbReference type="EMBL" id="JAVFWL010000006">
    <property type="protein sequence ID" value="KAK6762994.1"/>
    <property type="molecule type" value="Genomic_DNA"/>
</dbReference>
<name>A0ABR1EJZ6_NECAM</name>
<reference evidence="1 2" key="1">
    <citation type="submission" date="2023-08" db="EMBL/GenBank/DDBJ databases">
        <title>A Necator americanus chromosomal reference genome.</title>
        <authorList>
            <person name="Ilik V."/>
            <person name="Petrzelkova K.J."/>
            <person name="Pardy F."/>
            <person name="Fuh T."/>
            <person name="Niatou-Singa F.S."/>
            <person name="Gouil Q."/>
            <person name="Baker L."/>
            <person name="Ritchie M.E."/>
            <person name="Jex A.R."/>
            <person name="Gazzola D."/>
            <person name="Li H."/>
            <person name="Toshio Fujiwara R."/>
            <person name="Zhan B."/>
            <person name="Aroian R.V."/>
            <person name="Pafco B."/>
            <person name="Schwarz E.M."/>
        </authorList>
    </citation>
    <scope>NUCLEOTIDE SEQUENCE [LARGE SCALE GENOMIC DNA]</scope>
    <source>
        <strain evidence="1 2">Aroian</strain>
        <tissue evidence="1">Whole animal</tissue>
    </source>
</reference>
<protein>
    <submittedName>
        <fullName evidence="1">Uncharacterized protein</fullName>
    </submittedName>
</protein>